<protein>
    <recommendedName>
        <fullName evidence="3">DUF58 domain-containing protein</fullName>
    </recommendedName>
</protein>
<dbReference type="Proteomes" id="UP000059074">
    <property type="component" value="Unassembled WGS sequence"/>
</dbReference>
<feature type="domain" description="DUF58" evidence="3">
    <location>
        <begin position="65"/>
        <end position="269"/>
    </location>
</feature>
<dbReference type="PANTHER" id="PTHR33608:SF6">
    <property type="entry name" value="BLL2464 PROTEIN"/>
    <property type="match status" value="1"/>
</dbReference>
<organism evidence="4 5">
    <name type="scientific">Hyphomicrobium sulfonivorans</name>
    <dbReference type="NCBI Taxonomy" id="121290"/>
    <lineage>
        <taxon>Bacteria</taxon>
        <taxon>Pseudomonadati</taxon>
        <taxon>Pseudomonadota</taxon>
        <taxon>Alphaproteobacteria</taxon>
        <taxon>Hyphomicrobiales</taxon>
        <taxon>Hyphomicrobiaceae</taxon>
        <taxon>Hyphomicrobium</taxon>
    </lineage>
</organism>
<feature type="region of interest" description="Disordered" evidence="2">
    <location>
        <begin position="307"/>
        <end position="329"/>
    </location>
</feature>
<comment type="caution">
    <text evidence="4">The sequence shown here is derived from an EMBL/GenBank/DDBJ whole genome shotgun (WGS) entry which is preliminary data.</text>
</comment>
<dbReference type="Pfam" id="PF01882">
    <property type="entry name" value="DUF58"/>
    <property type="match status" value="1"/>
</dbReference>
<sequence length="329" mass="36627">MADATQARQAAANAGAGVLTLEREAHTLADRLPEILINAQRIAHTVAHGLHGRRRSGPGETFWQFRQFQSSDTLRQIDWRRSASSDHLFVREREWEAAHTVSLWCDLSPSMDFRSHLAPVTKRERALLITLAAAELLVRGGERVSLLGLTPPSASRKATTRMAEAVLAHEGSEAQQATQPPKVTLARFSGAVIVSDFLDPIERTRTHIEALAADGAVGHLIEIVDPAEETLPYDGRTEFLSPDGGQRWVADRVQTLRARYQERIAAHRAEVRELAQRMGWSFLVHHTDHSPTEPLLSLIMRMQGSGADHRWQSQESATAEHLQQPEANR</sequence>
<evidence type="ECO:0000259" key="3">
    <source>
        <dbReference type="Pfam" id="PF01882"/>
    </source>
</evidence>
<dbReference type="PANTHER" id="PTHR33608">
    <property type="entry name" value="BLL2464 PROTEIN"/>
    <property type="match status" value="1"/>
</dbReference>
<dbReference type="InterPro" id="IPR002881">
    <property type="entry name" value="DUF58"/>
</dbReference>
<evidence type="ECO:0000256" key="2">
    <source>
        <dbReference type="SAM" id="MobiDB-lite"/>
    </source>
</evidence>
<feature type="coiled-coil region" evidence="1">
    <location>
        <begin position="250"/>
        <end position="277"/>
    </location>
</feature>
<dbReference type="PATRIC" id="fig|121290.4.peg.1757"/>
<proteinExistence type="predicted"/>
<dbReference type="STRING" id="121290.APY04_3395"/>
<dbReference type="RefSeq" id="WP_068464985.1">
    <property type="nucleotide sequence ID" value="NZ_LMTR01000094.1"/>
</dbReference>
<dbReference type="EMBL" id="LMTR01000094">
    <property type="protein sequence ID" value="KWT64131.1"/>
    <property type="molecule type" value="Genomic_DNA"/>
</dbReference>
<reference evidence="4 5" key="1">
    <citation type="submission" date="2015-10" db="EMBL/GenBank/DDBJ databases">
        <title>Transcriptomic analysis of a linuron degrading triple-species bacterial consortium.</title>
        <authorList>
            <person name="Albers P."/>
        </authorList>
    </citation>
    <scope>NUCLEOTIDE SEQUENCE [LARGE SCALE GENOMIC DNA]</scope>
    <source>
        <strain evidence="4 5">WDL6</strain>
    </source>
</reference>
<gene>
    <name evidence="4" type="ORF">APY04_3395</name>
</gene>
<dbReference type="AlphaFoldDB" id="A0A109B8H9"/>
<dbReference type="OrthoDB" id="9794556at2"/>
<keyword evidence="5" id="KW-1185">Reference proteome</keyword>
<evidence type="ECO:0000313" key="4">
    <source>
        <dbReference type="EMBL" id="KWT64131.1"/>
    </source>
</evidence>
<evidence type="ECO:0000313" key="5">
    <source>
        <dbReference type="Proteomes" id="UP000059074"/>
    </source>
</evidence>
<evidence type="ECO:0000256" key="1">
    <source>
        <dbReference type="SAM" id="Coils"/>
    </source>
</evidence>
<accession>A0A109B8H9</accession>
<name>A0A109B8H9_HYPSL</name>
<keyword evidence="1" id="KW-0175">Coiled coil</keyword>